<evidence type="ECO:0000313" key="1">
    <source>
        <dbReference type="EMBL" id="OHT16258.1"/>
    </source>
</evidence>
<dbReference type="GeneID" id="94831834"/>
<proteinExistence type="predicted"/>
<accession>A0A1J4KYM0</accession>
<gene>
    <name evidence="1" type="ORF">TRFO_13262</name>
</gene>
<reference evidence="1" key="1">
    <citation type="submission" date="2016-10" db="EMBL/GenBank/DDBJ databases">
        <authorList>
            <person name="Benchimol M."/>
            <person name="Almeida L.G."/>
            <person name="Vasconcelos A.T."/>
            <person name="Perreira-Neves A."/>
            <person name="Rosa I.A."/>
            <person name="Tasca T."/>
            <person name="Bogo M.R."/>
            <person name="de Souza W."/>
        </authorList>
    </citation>
    <scope>NUCLEOTIDE SEQUENCE [LARGE SCALE GENOMIC DNA]</scope>
    <source>
        <strain evidence="1">K</strain>
    </source>
</reference>
<dbReference type="VEuPathDB" id="TrichDB:TRFO_13262"/>
<dbReference type="RefSeq" id="XP_068369394.1">
    <property type="nucleotide sequence ID" value="XM_068497130.1"/>
</dbReference>
<organism evidence="1 2">
    <name type="scientific">Tritrichomonas foetus</name>
    <dbReference type="NCBI Taxonomy" id="1144522"/>
    <lineage>
        <taxon>Eukaryota</taxon>
        <taxon>Metamonada</taxon>
        <taxon>Parabasalia</taxon>
        <taxon>Tritrichomonadida</taxon>
        <taxon>Tritrichomonadidae</taxon>
        <taxon>Tritrichomonas</taxon>
    </lineage>
</organism>
<dbReference type="AlphaFoldDB" id="A0A1J4KYM0"/>
<protein>
    <recommendedName>
        <fullName evidence="3">Ankyrin repeat protein</fullName>
    </recommendedName>
</protein>
<dbReference type="EMBL" id="MLAK01000123">
    <property type="protein sequence ID" value="OHT16258.1"/>
    <property type="molecule type" value="Genomic_DNA"/>
</dbReference>
<dbReference type="Proteomes" id="UP000179807">
    <property type="component" value="Unassembled WGS sequence"/>
</dbReference>
<dbReference type="SUPFAM" id="SSF48403">
    <property type="entry name" value="Ankyrin repeat"/>
    <property type="match status" value="1"/>
</dbReference>
<sequence>MDHPELTGIIYQAIQNDDPDLLGRYVPEKMPSFMCLDLNEVSDISLLQDKPPLISIAVYFGAKNCASLLVETGSELDATDDIRDFFSKSIFQHLWSIFIIYRESVHFLASPNRIEDVLHFLLDHDTDFNAVDDDVNFSI</sequence>
<dbReference type="InterPro" id="IPR036770">
    <property type="entry name" value="Ankyrin_rpt-contain_sf"/>
</dbReference>
<name>A0A1J4KYM0_9EUKA</name>
<keyword evidence="2" id="KW-1185">Reference proteome</keyword>
<evidence type="ECO:0000313" key="2">
    <source>
        <dbReference type="Proteomes" id="UP000179807"/>
    </source>
</evidence>
<comment type="caution">
    <text evidence="1">The sequence shown here is derived from an EMBL/GenBank/DDBJ whole genome shotgun (WGS) entry which is preliminary data.</text>
</comment>
<evidence type="ECO:0008006" key="3">
    <source>
        <dbReference type="Google" id="ProtNLM"/>
    </source>
</evidence>